<name>A0A177AZB5_9BILA</name>
<keyword evidence="2" id="KW-1185">Reference proteome</keyword>
<dbReference type="Proteomes" id="UP000078046">
    <property type="component" value="Unassembled WGS sequence"/>
</dbReference>
<reference evidence="1 2" key="1">
    <citation type="submission" date="2016-04" db="EMBL/GenBank/DDBJ databases">
        <title>The genome of Intoshia linei affirms orthonectids as highly simplified spiralians.</title>
        <authorList>
            <person name="Mikhailov K.V."/>
            <person name="Slusarev G.S."/>
            <person name="Nikitin M.A."/>
            <person name="Logacheva M.D."/>
            <person name="Penin A."/>
            <person name="Aleoshin V."/>
            <person name="Panchin Y.V."/>
        </authorList>
    </citation>
    <scope>NUCLEOTIDE SEQUENCE [LARGE SCALE GENOMIC DNA]</scope>
    <source>
        <strain evidence="1">Intl2013</strain>
        <tissue evidence="1">Whole animal</tissue>
    </source>
</reference>
<accession>A0A177AZB5</accession>
<evidence type="ECO:0000313" key="2">
    <source>
        <dbReference type="Proteomes" id="UP000078046"/>
    </source>
</evidence>
<protein>
    <submittedName>
        <fullName evidence="1">Uncharacterized protein</fullName>
    </submittedName>
</protein>
<dbReference type="AlphaFoldDB" id="A0A177AZB5"/>
<dbReference type="EMBL" id="LWCA01000849">
    <property type="protein sequence ID" value="OAF66713.1"/>
    <property type="molecule type" value="Genomic_DNA"/>
</dbReference>
<organism evidence="1 2">
    <name type="scientific">Intoshia linei</name>
    <dbReference type="NCBI Taxonomy" id="1819745"/>
    <lineage>
        <taxon>Eukaryota</taxon>
        <taxon>Metazoa</taxon>
        <taxon>Spiralia</taxon>
        <taxon>Lophotrochozoa</taxon>
        <taxon>Mesozoa</taxon>
        <taxon>Orthonectida</taxon>
        <taxon>Rhopaluridae</taxon>
        <taxon>Intoshia</taxon>
    </lineage>
</organism>
<evidence type="ECO:0000313" key="1">
    <source>
        <dbReference type="EMBL" id="OAF66713.1"/>
    </source>
</evidence>
<sequence>KIKNNKICESNEFSSLAVYCPTLPLNLDVCQVESHLPESILPILKFNELLKNNFDPNEKMKYYYKNIYGFIFFLNQLHHITKCIIFKKKFNLTLLSIEFADCEQFHIQNFKFNYQDDCVIKPESELMYSHGYVITLMKCNTCK</sequence>
<gene>
    <name evidence="1" type="ORF">A3Q56_05538</name>
</gene>
<feature type="non-terminal residue" evidence="1">
    <location>
        <position position="1"/>
    </location>
</feature>
<comment type="caution">
    <text evidence="1">The sequence shown here is derived from an EMBL/GenBank/DDBJ whole genome shotgun (WGS) entry which is preliminary data.</text>
</comment>
<proteinExistence type="predicted"/>